<gene>
    <name evidence="2" type="ORF">O1D97_14180</name>
</gene>
<feature type="domain" description="N-acetyltransferase" evidence="1">
    <location>
        <begin position="18"/>
        <end position="169"/>
    </location>
</feature>
<organism evidence="2 3">
    <name type="scientific">Marinomonas phaeophyticola</name>
    <dbReference type="NCBI Taxonomy" id="3004091"/>
    <lineage>
        <taxon>Bacteria</taxon>
        <taxon>Pseudomonadati</taxon>
        <taxon>Pseudomonadota</taxon>
        <taxon>Gammaproteobacteria</taxon>
        <taxon>Oceanospirillales</taxon>
        <taxon>Oceanospirillaceae</taxon>
        <taxon>Marinomonas</taxon>
    </lineage>
</organism>
<evidence type="ECO:0000259" key="1">
    <source>
        <dbReference type="PROSITE" id="PS51186"/>
    </source>
</evidence>
<evidence type="ECO:0000313" key="2">
    <source>
        <dbReference type="EMBL" id="MCZ2722725.1"/>
    </source>
</evidence>
<sequence>MVLLKLEKLEPYLDDLVLLLTDAVENGASIGFLPPLSEEEARNYWLKVQEELLSYDRQVLAVRDEDRLVGTIQIETSPKADALHRCKVEKLIVLHDFQGNGFAKALIEGAERVAASMQKQLIFLETRTEDSASHLFTKMGYIAIGDIPNYARGAHGNLEATTFFYKEVEPTFETF</sequence>
<dbReference type="Gene3D" id="3.40.630.30">
    <property type="match status" value="1"/>
</dbReference>
<dbReference type="InterPro" id="IPR000182">
    <property type="entry name" value="GNAT_dom"/>
</dbReference>
<dbReference type="CDD" id="cd04301">
    <property type="entry name" value="NAT_SF"/>
    <property type="match status" value="1"/>
</dbReference>
<dbReference type="Proteomes" id="UP001149719">
    <property type="component" value="Unassembled WGS sequence"/>
</dbReference>
<reference evidence="2" key="1">
    <citation type="submission" date="2022-12" db="EMBL/GenBank/DDBJ databases">
        <title>Marinomonas 15G1-11 sp. nov, isolated from marine algae.</title>
        <authorList>
            <person name="Butt M."/>
            <person name="Choi D.G."/>
            <person name="Kim J.M."/>
            <person name="Lee J.K."/>
            <person name="Baek J.H."/>
            <person name="Jeon C.O."/>
        </authorList>
    </citation>
    <scope>NUCLEOTIDE SEQUENCE</scope>
    <source>
        <strain evidence="2">15G1-11</strain>
    </source>
</reference>
<dbReference type="EMBL" id="JAPUBN010000019">
    <property type="protein sequence ID" value="MCZ2722725.1"/>
    <property type="molecule type" value="Genomic_DNA"/>
</dbReference>
<name>A0ABT4JWH1_9GAMM</name>
<proteinExistence type="predicted"/>
<accession>A0ABT4JWH1</accession>
<dbReference type="Pfam" id="PF00583">
    <property type="entry name" value="Acetyltransf_1"/>
    <property type="match status" value="1"/>
</dbReference>
<comment type="caution">
    <text evidence="2">The sequence shown here is derived from an EMBL/GenBank/DDBJ whole genome shotgun (WGS) entry which is preliminary data.</text>
</comment>
<dbReference type="RefSeq" id="WP_269126592.1">
    <property type="nucleotide sequence ID" value="NZ_JAPUBN010000019.1"/>
</dbReference>
<dbReference type="SUPFAM" id="SSF55729">
    <property type="entry name" value="Acyl-CoA N-acyltransferases (Nat)"/>
    <property type="match status" value="1"/>
</dbReference>
<dbReference type="InterPro" id="IPR016181">
    <property type="entry name" value="Acyl_CoA_acyltransferase"/>
</dbReference>
<protein>
    <submittedName>
        <fullName evidence="2">GNAT family N-acetyltransferase</fullName>
    </submittedName>
</protein>
<keyword evidence="3" id="KW-1185">Reference proteome</keyword>
<dbReference type="PROSITE" id="PS51186">
    <property type="entry name" value="GNAT"/>
    <property type="match status" value="1"/>
</dbReference>
<evidence type="ECO:0000313" key="3">
    <source>
        <dbReference type="Proteomes" id="UP001149719"/>
    </source>
</evidence>